<dbReference type="Pfam" id="PF12833">
    <property type="entry name" value="HTH_18"/>
    <property type="match status" value="1"/>
</dbReference>
<evidence type="ECO:0000256" key="2">
    <source>
        <dbReference type="ARBA" id="ARBA00023125"/>
    </source>
</evidence>
<reference evidence="5 6" key="1">
    <citation type="journal article" date="2020" name="G3 (Bethesda)">
        <title>CeMbio - The Caenorhabditis elegans Microbiome Resource.</title>
        <authorList>
            <person name="Dirksen P."/>
            <person name="Assie A."/>
            <person name="Zimmermann J."/>
            <person name="Zhang F."/>
            <person name="Tietje A.M."/>
            <person name="Marsh S.A."/>
            <person name="Felix M.A."/>
            <person name="Shapira M."/>
            <person name="Kaleta C."/>
            <person name="Schulenburg H."/>
            <person name="Samuel B."/>
        </authorList>
    </citation>
    <scope>NUCLEOTIDE SEQUENCE [LARGE SCALE GENOMIC DNA]</scope>
    <source>
        <strain evidence="5 6">MSPm1</strain>
    </source>
</reference>
<evidence type="ECO:0000259" key="4">
    <source>
        <dbReference type="PROSITE" id="PS01124"/>
    </source>
</evidence>
<accession>A0A7G5DI91</accession>
<dbReference type="EMBL" id="CP059139">
    <property type="protein sequence ID" value="QMV61466.1"/>
    <property type="molecule type" value="Genomic_DNA"/>
</dbReference>
<dbReference type="Pfam" id="PF12625">
    <property type="entry name" value="Arabinose_bd"/>
    <property type="match status" value="1"/>
</dbReference>
<dbReference type="SMART" id="SM00342">
    <property type="entry name" value="HTH_ARAC"/>
    <property type="match status" value="1"/>
</dbReference>
<evidence type="ECO:0000313" key="5">
    <source>
        <dbReference type="EMBL" id="QMV61466.1"/>
    </source>
</evidence>
<dbReference type="PANTHER" id="PTHR47894:SF1">
    <property type="entry name" value="HTH-TYPE TRANSCRIPTIONAL REGULATOR VQSM"/>
    <property type="match status" value="1"/>
</dbReference>
<sequence length="362" mass="39638">MLLASPRPSYGIVGQDIVIFGQSMSAPWPARRSIISIQLLTQLGLDLGLSLDRCLHGTGLSPLQLASLNGEIDAERELNLIANLIEALPTVSDLGLQAGRRYHLTTYGAWGYAILSSATVRQAAELGLRYHGLTYAFTRISLSVADDIVSLNFDDSALPPALHDFIVQRDMLGALVVVRELLGSALPLLALELRQPAPADVSPFIAAFGQIPRFGAAHNRLGFTADLLDNPLPRANPQLVNACEQQCQALLARHQWHQGVAGRVRQLLLQSPGQLADMEQVAERLHLSSRTLRRRLIEEGTSFRALQDEVRQALAEELLAAGGLSLEEIAERLGYGELSNFIHAFKRWKGITPGRYQREAIV</sequence>
<evidence type="ECO:0000313" key="6">
    <source>
        <dbReference type="Proteomes" id="UP000515276"/>
    </source>
</evidence>
<dbReference type="AlphaFoldDB" id="A0A7G5DI91"/>
<organism evidence="5 6">
    <name type="scientific">Pseudomonas berkeleyensis</name>
    <dbReference type="NCBI Taxonomy" id="2726956"/>
    <lineage>
        <taxon>Bacteria</taxon>
        <taxon>Pseudomonadati</taxon>
        <taxon>Pseudomonadota</taxon>
        <taxon>Gammaproteobacteria</taxon>
        <taxon>Pseudomonadales</taxon>
        <taxon>Pseudomonadaceae</taxon>
        <taxon>Pseudomonas</taxon>
    </lineage>
</organism>
<evidence type="ECO:0000256" key="3">
    <source>
        <dbReference type="ARBA" id="ARBA00023163"/>
    </source>
</evidence>
<dbReference type="PRINTS" id="PR00032">
    <property type="entry name" value="HTHARAC"/>
</dbReference>
<dbReference type="InterPro" id="IPR009057">
    <property type="entry name" value="Homeodomain-like_sf"/>
</dbReference>
<dbReference type="Proteomes" id="UP000515276">
    <property type="component" value="Chromosome"/>
</dbReference>
<dbReference type="InterPro" id="IPR018060">
    <property type="entry name" value="HTH_AraC"/>
</dbReference>
<keyword evidence="6" id="KW-1185">Reference proteome</keyword>
<keyword evidence="2" id="KW-0238">DNA-binding</keyword>
<dbReference type="Gene3D" id="1.10.10.60">
    <property type="entry name" value="Homeodomain-like"/>
    <property type="match status" value="1"/>
</dbReference>
<dbReference type="InterPro" id="IPR032687">
    <property type="entry name" value="AraC-type_N"/>
</dbReference>
<name>A0A7G5DI91_9PSED</name>
<keyword evidence="3" id="KW-0804">Transcription</keyword>
<keyword evidence="1" id="KW-0805">Transcription regulation</keyword>
<dbReference type="GO" id="GO:0000976">
    <property type="term" value="F:transcription cis-regulatory region binding"/>
    <property type="evidence" value="ECO:0007669"/>
    <property type="project" value="TreeGrafter"/>
</dbReference>
<gene>
    <name evidence="5" type="ORF">HS968_15620</name>
</gene>
<feature type="domain" description="HTH araC/xylS-type" evidence="4">
    <location>
        <begin position="262"/>
        <end position="359"/>
    </location>
</feature>
<protein>
    <submittedName>
        <fullName evidence="5">AraC family transcriptional regulator</fullName>
    </submittedName>
</protein>
<dbReference type="SUPFAM" id="SSF46689">
    <property type="entry name" value="Homeodomain-like"/>
    <property type="match status" value="1"/>
</dbReference>
<proteinExistence type="predicted"/>
<dbReference type="PANTHER" id="PTHR47894">
    <property type="entry name" value="HTH-TYPE TRANSCRIPTIONAL REGULATOR GADX"/>
    <property type="match status" value="1"/>
</dbReference>
<dbReference type="GO" id="GO:0003700">
    <property type="term" value="F:DNA-binding transcription factor activity"/>
    <property type="evidence" value="ECO:0007669"/>
    <property type="project" value="InterPro"/>
</dbReference>
<dbReference type="InterPro" id="IPR020449">
    <property type="entry name" value="Tscrpt_reg_AraC-type_HTH"/>
</dbReference>
<dbReference type="GO" id="GO:0005829">
    <property type="term" value="C:cytosol"/>
    <property type="evidence" value="ECO:0007669"/>
    <property type="project" value="TreeGrafter"/>
</dbReference>
<evidence type="ECO:0000256" key="1">
    <source>
        <dbReference type="ARBA" id="ARBA00023015"/>
    </source>
</evidence>
<dbReference type="PROSITE" id="PS01124">
    <property type="entry name" value="HTH_ARAC_FAMILY_2"/>
    <property type="match status" value="1"/>
</dbReference>